<evidence type="ECO:0000256" key="2">
    <source>
        <dbReference type="SAM" id="Phobius"/>
    </source>
</evidence>
<evidence type="ECO:0000256" key="3">
    <source>
        <dbReference type="SAM" id="SignalP"/>
    </source>
</evidence>
<feature type="compositionally biased region" description="Low complexity" evidence="1">
    <location>
        <begin position="676"/>
        <end position="690"/>
    </location>
</feature>
<dbReference type="AlphaFoldDB" id="A0A2U9PPN5"/>
<dbReference type="Proteomes" id="UP000011200">
    <property type="component" value="Chromosome"/>
</dbReference>
<proteinExistence type="predicted"/>
<evidence type="ECO:0000313" key="4">
    <source>
        <dbReference type="EMBL" id="AWT53694.1"/>
    </source>
</evidence>
<reference evidence="5" key="2">
    <citation type="submission" date="2018-03" db="EMBL/GenBank/DDBJ databases">
        <authorList>
            <person name="Derbyshire K."/>
            <person name="Gray T.A."/>
            <person name="Champion M."/>
        </authorList>
    </citation>
    <scope>NUCLEOTIDE SEQUENCE [LARGE SCALE GENOMIC DNA]</scope>
    <source>
        <strain evidence="5">MKD8</strain>
    </source>
</reference>
<feature type="chain" id="PRO_5015922515" description="LGFP repeat protein" evidence="3">
    <location>
        <begin position="36"/>
        <end position="811"/>
    </location>
</feature>
<gene>
    <name evidence="4" type="ORF">D806_027160</name>
</gene>
<keyword evidence="2" id="KW-1133">Transmembrane helix</keyword>
<reference evidence="4 5" key="1">
    <citation type="journal article" date="2013" name="Genome Announc.">
        <title>Draft genome sequence of MKD8, a conjugal recipient Mycobacterium smegmatis strain.</title>
        <authorList>
            <person name="Gray T.A."/>
            <person name="Palumbo M.J."/>
            <person name="Derbyshire K.M."/>
        </authorList>
    </citation>
    <scope>NUCLEOTIDE SEQUENCE [LARGE SCALE GENOMIC DNA]</scope>
    <source>
        <strain evidence="4 5">MKD8</strain>
    </source>
</reference>
<keyword evidence="2" id="KW-0472">Membrane</keyword>
<dbReference type="EMBL" id="CP027541">
    <property type="protein sequence ID" value="AWT53694.1"/>
    <property type="molecule type" value="Genomic_DNA"/>
</dbReference>
<sequence>MTRPGAKLNTAVRRLTIGLLAVALAGLLVPSVASATPESDADAAINSAWEVSGGDGGPLGPRQGDVYAIGAGFGQDFTGGKMFFTPDTGAHYVQGAILEKYEALGGPADSDLGFPTIDEGAGRAPDSRNSTFSAPDNPVIFWTPDTGARVVRGAINAAWDKLGGSAGVLGVPADDETYDGDVVRQKFTGGELSWNRKTKAFTTVPPELADQLKDLQIPDDPASAIAAARRAAGGPMGPLGAKDGDVYKIGDAGGLGQNFAGGKIFYSPETGANVISGQVLEKYESVGGPQGDLGFPTSSEDEGGLGPNSRIATFAAPDKPVIFWTPDYGAVIVRGAMNAAWEKLGGATGTLGAPTADQTEDGTVITQKFSGGAISWDRADNTFTTEPSNLASELAGLQIPGAEQAPPPAAEAPQAEDESKPFSWHWSWWWLVALIPVLLLAGLVVGAALWHRRRNRDDGFDHEPFDDDHYDDHYDDRHDDRYGDSYEDRYDDGPHDDGPHDDRAPHTDYREGRFDADRYRDEDAAGVSDADPYAPGADTRADTLDDAVTSRFADPYHENETAGSPFDGPTDVSMPISQWAAPGDRPGEDQPENPEEPAQRDDFGDDFYHAEDDAFERDEADDEFDDDREDDDFDTDEDLADRADVEADLEDDLEDDYEDDYEDDLDEETSGGAGAGTAAAGAAAAAAAAASTFGGPVPVGAGFNRPAFEEQEDPDNVDTAPTRVVTPADLRSDPPSGRHAAIEFDEPIPSATALHLPLDDPQEAPDGYPIKADTKTGMYWAPDSADYEDAVAEIWFASEEFARTNGFVRAN</sequence>
<feature type="region of interest" description="Disordered" evidence="1">
    <location>
        <begin position="555"/>
        <end position="770"/>
    </location>
</feature>
<dbReference type="Pfam" id="PF08310">
    <property type="entry name" value="LGFP"/>
    <property type="match status" value="5"/>
</dbReference>
<evidence type="ECO:0000256" key="1">
    <source>
        <dbReference type="SAM" id="MobiDB-lite"/>
    </source>
</evidence>
<dbReference type="InterPro" id="IPR013207">
    <property type="entry name" value="LGFP"/>
</dbReference>
<name>A0A2U9PPN5_MYCSE</name>
<feature type="compositionally biased region" description="Acidic residues" evidence="1">
    <location>
        <begin position="646"/>
        <end position="669"/>
    </location>
</feature>
<accession>A0A2U9PPN5</accession>
<feature type="compositionally biased region" description="Basic and acidic residues" evidence="1">
    <location>
        <begin position="470"/>
        <end position="523"/>
    </location>
</feature>
<dbReference type="RefSeq" id="WP_003894123.1">
    <property type="nucleotide sequence ID" value="NZ_CP027541.1"/>
</dbReference>
<feature type="region of interest" description="Disordered" evidence="1">
    <location>
        <begin position="456"/>
        <end position="542"/>
    </location>
</feature>
<protein>
    <recommendedName>
        <fullName evidence="6">LGFP repeat protein</fullName>
    </recommendedName>
</protein>
<evidence type="ECO:0000313" key="5">
    <source>
        <dbReference type="Proteomes" id="UP000011200"/>
    </source>
</evidence>
<keyword evidence="2" id="KW-0812">Transmembrane</keyword>
<keyword evidence="3" id="KW-0732">Signal</keyword>
<organism evidence="4 5">
    <name type="scientific">Mycolicibacterium smegmatis (strain MKD8)</name>
    <name type="common">Mycobacterium smegmatis</name>
    <dbReference type="NCBI Taxonomy" id="1214915"/>
    <lineage>
        <taxon>Bacteria</taxon>
        <taxon>Bacillati</taxon>
        <taxon>Actinomycetota</taxon>
        <taxon>Actinomycetes</taxon>
        <taxon>Mycobacteriales</taxon>
        <taxon>Mycobacteriaceae</taxon>
        <taxon>Mycolicibacterium</taxon>
    </lineage>
</organism>
<evidence type="ECO:0008006" key="6">
    <source>
        <dbReference type="Google" id="ProtNLM"/>
    </source>
</evidence>
<feature type="signal peptide" evidence="3">
    <location>
        <begin position="1"/>
        <end position="35"/>
    </location>
</feature>
<feature type="compositionally biased region" description="Acidic residues" evidence="1">
    <location>
        <begin position="613"/>
        <end position="639"/>
    </location>
</feature>
<feature type="transmembrane region" description="Helical" evidence="2">
    <location>
        <begin position="428"/>
        <end position="450"/>
    </location>
</feature>
<feature type="compositionally biased region" description="Basic and acidic residues" evidence="1">
    <location>
        <begin position="597"/>
        <end position="612"/>
    </location>
</feature>